<dbReference type="PANTHER" id="PTHR43042:SF3">
    <property type="entry name" value="RIBOSOMAL RNA LARGE SUBUNIT METHYLTRANSFERASE YWBD-RELATED"/>
    <property type="match status" value="1"/>
</dbReference>
<dbReference type="Proteomes" id="UP000234384">
    <property type="component" value="Unassembled WGS sequence"/>
</dbReference>
<feature type="domain" description="RlmI-like PUA" evidence="5">
    <location>
        <begin position="3"/>
        <end position="67"/>
    </location>
</feature>
<dbReference type="PANTHER" id="PTHR43042">
    <property type="entry name" value="SAM-DEPENDENT METHYLTRANSFERASE"/>
    <property type="match status" value="1"/>
</dbReference>
<protein>
    <submittedName>
        <fullName evidence="6">Class I SAM-dependent rRNA methyltransferase</fullName>
    </submittedName>
</protein>
<dbReference type="InterPro" id="IPR036974">
    <property type="entry name" value="PUA_sf"/>
</dbReference>
<dbReference type="AlphaFoldDB" id="A0A2I1JWS3"/>
<comment type="caution">
    <text evidence="6">The sequence shown here is derived from an EMBL/GenBank/DDBJ whole genome shotgun (WGS) entry which is preliminary data.</text>
</comment>
<evidence type="ECO:0000259" key="5">
    <source>
        <dbReference type="Pfam" id="PF17785"/>
    </source>
</evidence>
<keyword evidence="3" id="KW-0949">S-adenosyl-L-methionine</keyword>
<evidence type="ECO:0000256" key="1">
    <source>
        <dbReference type="ARBA" id="ARBA00022603"/>
    </source>
</evidence>
<feature type="domain" description="S-adenosylmethionine-dependent methyltransferase" evidence="4">
    <location>
        <begin position="183"/>
        <end position="345"/>
    </location>
</feature>
<dbReference type="Gene3D" id="2.30.130.10">
    <property type="entry name" value="PUA domain"/>
    <property type="match status" value="1"/>
</dbReference>
<reference evidence="6 7" key="1">
    <citation type="submission" date="2017-12" db="EMBL/GenBank/DDBJ databases">
        <title>Phylogenetic diversity of female urinary microbiome.</title>
        <authorList>
            <person name="Thomas-White K."/>
            <person name="Wolfe A.J."/>
        </authorList>
    </citation>
    <scope>NUCLEOTIDE SEQUENCE [LARGE SCALE GENOMIC DNA]</scope>
    <source>
        <strain evidence="6 7">UMB0898</strain>
    </source>
</reference>
<dbReference type="GO" id="GO:0003723">
    <property type="term" value="F:RNA binding"/>
    <property type="evidence" value="ECO:0007669"/>
    <property type="project" value="InterPro"/>
</dbReference>
<evidence type="ECO:0000313" key="7">
    <source>
        <dbReference type="Proteomes" id="UP000234384"/>
    </source>
</evidence>
<name>A0A2I1JWS3_9LACT</name>
<dbReference type="Pfam" id="PF10672">
    <property type="entry name" value="Methyltrans_SAM"/>
    <property type="match status" value="1"/>
</dbReference>
<dbReference type="InterPro" id="IPR029063">
    <property type="entry name" value="SAM-dependent_MTases_sf"/>
</dbReference>
<dbReference type="GO" id="GO:0008168">
    <property type="term" value="F:methyltransferase activity"/>
    <property type="evidence" value="ECO:0007669"/>
    <property type="project" value="UniProtKB-KW"/>
</dbReference>
<dbReference type="CDD" id="cd11572">
    <property type="entry name" value="RlmI_M_like"/>
    <property type="match status" value="1"/>
</dbReference>
<dbReference type="Gene3D" id="3.30.750.80">
    <property type="entry name" value="RNA methyltransferase domain (HRMD) like"/>
    <property type="match status" value="1"/>
</dbReference>
<proteinExistence type="predicted"/>
<dbReference type="GO" id="GO:0032259">
    <property type="term" value="P:methylation"/>
    <property type="evidence" value="ECO:0007669"/>
    <property type="project" value="UniProtKB-KW"/>
</dbReference>
<evidence type="ECO:0000313" key="6">
    <source>
        <dbReference type="EMBL" id="PKY87825.1"/>
    </source>
</evidence>
<dbReference type="SUPFAM" id="SSF53335">
    <property type="entry name" value="S-adenosyl-L-methionine-dependent methyltransferases"/>
    <property type="match status" value="1"/>
</dbReference>
<gene>
    <name evidence="6" type="ORF">CYJ57_06620</name>
</gene>
<sequence>MKIKLKRAAGQRIRQGECLIQTQDIQSPEVELLKEGESYPVYHGDGAFLGHVLIGRQHKGLGWLYSRQPQQVWRESYVKDAIQGALEHRQPLMHSDSTNAFRLFNAIGDGIGGITVDWYNGYGLINYYAEGLYQYRDWFQAALIESIPTLQGLYETRRFKATSEGMAENNQHVYGQVAPSPHPIKENQVNYGVYLGEDWMTGIFLDQRHVRQFVKDQAAGRRVLNLFSYTAAFSVAAAVGGASSTVSVDVAKRSMDRSMEQFELNGIEVDFDQHQIRVMDVFDYVKYALRHQLKFDLIICDPPSFARTKKTMWRVEEDYAALAEDLFKLLNPGGILITATNSAQYSAEDFKAMLQEVVKTIDGEAYLLTQFGLEADYPTSPDPESQYLKVLAYYREW</sequence>
<dbReference type="Pfam" id="PF17785">
    <property type="entry name" value="PUA_3"/>
    <property type="match status" value="1"/>
</dbReference>
<dbReference type="CDD" id="cd02440">
    <property type="entry name" value="AdoMet_MTases"/>
    <property type="match status" value="1"/>
</dbReference>
<dbReference type="InterPro" id="IPR015947">
    <property type="entry name" value="PUA-like_sf"/>
</dbReference>
<evidence type="ECO:0000256" key="3">
    <source>
        <dbReference type="ARBA" id="ARBA00022691"/>
    </source>
</evidence>
<evidence type="ECO:0000259" key="4">
    <source>
        <dbReference type="Pfam" id="PF10672"/>
    </source>
</evidence>
<dbReference type="RefSeq" id="WP_101954619.1">
    <property type="nucleotide sequence ID" value="NZ_PKHE01000020.1"/>
</dbReference>
<dbReference type="Gene3D" id="3.40.50.150">
    <property type="entry name" value="Vaccinia Virus protein VP39"/>
    <property type="match status" value="1"/>
</dbReference>
<accession>A0A2I1JWS3</accession>
<dbReference type="OrthoDB" id="9805492at2"/>
<dbReference type="InterPro" id="IPR041532">
    <property type="entry name" value="RlmI-like_PUA"/>
</dbReference>
<dbReference type="SUPFAM" id="SSF88697">
    <property type="entry name" value="PUA domain-like"/>
    <property type="match status" value="1"/>
</dbReference>
<organism evidence="6 7">
    <name type="scientific">Falseniella ignava</name>
    <dbReference type="NCBI Taxonomy" id="137730"/>
    <lineage>
        <taxon>Bacteria</taxon>
        <taxon>Bacillati</taxon>
        <taxon>Bacillota</taxon>
        <taxon>Bacilli</taxon>
        <taxon>Lactobacillales</taxon>
        <taxon>Aerococcaceae</taxon>
        <taxon>Falseniella</taxon>
    </lineage>
</organism>
<keyword evidence="1 6" id="KW-0489">Methyltransferase</keyword>
<evidence type="ECO:0000256" key="2">
    <source>
        <dbReference type="ARBA" id="ARBA00022679"/>
    </source>
</evidence>
<keyword evidence="2 6" id="KW-0808">Transferase</keyword>
<dbReference type="EMBL" id="PKHE01000020">
    <property type="protein sequence ID" value="PKY87825.1"/>
    <property type="molecule type" value="Genomic_DNA"/>
</dbReference>
<dbReference type="InterPro" id="IPR019614">
    <property type="entry name" value="SAM-dep_methyl-trfase"/>
</dbReference>